<name>A0A520KV13_9EURY</name>
<reference evidence="1 2" key="1">
    <citation type="journal article" date="2019" name="Nat. Microbiol.">
        <title>Wide diversity of methane and short-chain alkane metabolisms in uncultured archaea.</title>
        <authorList>
            <person name="Borrel G."/>
            <person name="Adam P.S."/>
            <person name="McKay L.J."/>
            <person name="Chen L.X."/>
            <person name="Sierra-Garcia I.N."/>
            <person name="Sieber C.M."/>
            <person name="Letourneur Q."/>
            <person name="Ghozlane A."/>
            <person name="Andersen G.L."/>
            <person name="Li W.J."/>
            <person name="Hallam S.J."/>
            <person name="Muyzer G."/>
            <person name="de Oliveira V.M."/>
            <person name="Inskeep W.P."/>
            <person name="Banfield J.F."/>
            <person name="Gribaldo S."/>
        </authorList>
    </citation>
    <scope>NUCLEOTIDE SEQUENCE [LARGE SCALE GENOMIC DNA]</scope>
    <source>
        <strain evidence="1">NM1b</strain>
    </source>
</reference>
<evidence type="ECO:0000313" key="1">
    <source>
        <dbReference type="EMBL" id="RZN67502.1"/>
    </source>
</evidence>
<evidence type="ECO:0000313" key="2">
    <source>
        <dbReference type="Proteomes" id="UP000320766"/>
    </source>
</evidence>
<evidence type="ECO:0008006" key="3">
    <source>
        <dbReference type="Google" id="ProtNLM"/>
    </source>
</evidence>
<proteinExistence type="predicted"/>
<dbReference type="EMBL" id="RXIL01000134">
    <property type="protein sequence ID" value="RZN67502.1"/>
    <property type="molecule type" value="Genomic_DNA"/>
</dbReference>
<sequence length="97" mass="10754">MSVCANCICEKQISLEDVHERVRSSMRLPGKPPKSSDGIRCNLCSNECILEEGERSYCGLRKNINGEMISRVSPEVALAYAYLDPLPMNCCAAWVLS</sequence>
<dbReference type="AlphaFoldDB" id="A0A520KV13"/>
<protein>
    <recommendedName>
        <fullName evidence="3">Radical SAM protein</fullName>
    </recommendedName>
</protein>
<organism evidence="1 2">
    <name type="scientific">Candidatus Methanolliviera hydrocarbonicum</name>
    <dbReference type="NCBI Taxonomy" id="2491085"/>
    <lineage>
        <taxon>Archaea</taxon>
        <taxon>Methanobacteriati</taxon>
        <taxon>Methanobacteriota</taxon>
        <taxon>Candidatus Methanoliparia</taxon>
        <taxon>Candidatus Methanoliparales</taxon>
        <taxon>Candidatus Methanollivieraceae</taxon>
        <taxon>Candidatus Methanolliviera</taxon>
    </lineage>
</organism>
<accession>A0A520KV13</accession>
<gene>
    <name evidence="1" type="ORF">EF807_07495</name>
</gene>
<dbReference type="Proteomes" id="UP000320766">
    <property type="component" value="Unassembled WGS sequence"/>
</dbReference>
<comment type="caution">
    <text evidence="1">The sequence shown here is derived from an EMBL/GenBank/DDBJ whole genome shotgun (WGS) entry which is preliminary data.</text>
</comment>